<evidence type="ECO:0000313" key="3">
    <source>
        <dbReference type="Proteomes" id="UP000499080"/>
    </source>
</evidence>
<comment type="caution">
    <text evidence="2">The sequence shown here is derived from an EMBL/GenBank/DDBJ whole genome shotgun (WGS) entry which is preliminary data.</text>
</comment>
<feature type="compositionally biased region" description="Basic residues" evidence="1">
    <location>
        <begin position="68"/>
        <end position="82"/>
    </location>
</feature>
<gene>
    <name evidence="2" type="ORF">AVEN_202112_1</name>
</gene>
<evidence type="ECO:0000313" key="2">
    <source>
        <dbReference type="EMBL" id="GBN42180.1"/>
    </source>
</evidence>
<name>A0A4Y2NV41_ARAVE</name>
<organism evidence="2 3">
    <name type="scientific">Araneus ventricosus</name>
    <name type="common">Orbweaver spider</name>
    <name type="synonym">Epeira ventricosa</name>
    <dbReference type="NCBI Taxonomy" id="182803"/>
    <lineage>
        <taxon>Eukaryota</taxon>
        <taxon>Metazoa</taxon>
        <taxon>Ecdysozoa</taxon>
        <taxon>Arthropoda</taxon>
        <taxon>Chelicerata</taxon>
        <taxon>Arachnida</taxon>
        <taxon>Araneae</taxon>
        <taxon>Araneomorphae</taxon>
        <taxon>Entelegynae</taxon>
        <taxon>Araneoidea</taxon>
        <taxon>Araneidae</taxon>
        <taxon>Araneus</taxon>
    </lineage>
</organism>
<sequence>MSVIHTLIVVGVYIKFTYHFIKSCCCSIALLVPSVHLQGRDPNIRNTGIPDPEDAPRLLSVSNNQQNSHKRNLPVRGRRGLRTPKDSAV</sequence>
<dbReference type="EMBL" id="BGPR01009771">
    <property type="protein sequence ID" value="GBN42180.1"/>
    <property type="molecule type" value="Genomic_DNA"/>
</dbReference>
<dbReference type="AlphaFoldDB" id="A0A4Y2NV41"/>
<proteinExistence type="predicted"/>
<keyword evidence="3" id="KW-1185">Reference proteome</keyword>
<reference evidence="2 3" key="1">
    <citation type="journal article" date="2019" name="Sci. Rep.">
        <title>Orb-weaving spider Araneus ventricosus genome elucidates the spidroin gene catalogue.</title>
        <authorList>
            <person name="Kono N."/>
            <person name="Nakamura H."/>
            <person name="Ohtoshi R."/>
            <person name="Moran D.A.P."/>
            <person name="Shinohara A."/>
            <person name="Yoshida Y."/>
            <person name="Fujiwara M."/>
            <person name="Mori M."/>
            <person name="Tomita M."/>
            <person name="Arakawa K."/>
        </authorList>
    </citation>
    <scope>NUCLEOTIDE SEQUENCE [LARGE SCALE GENOMIC DNA]</scope>
</reference>
<evidence type="ECO:0000256" key="1">
    <source>
        <dbReference type="SAM" id="MobiDB-lite"/>
    </source>
</evidence>
<feature type="region of interest" description="Disordered" evidence="1">
    <location>
        <begin position="41"/>
        <end position="89"/>
    </location>
</feature>
<dbReference type="Proteomes" id="UP000499080">
    <property type="component" value="Unassembled WGS sequence"/>
</dbReference>
<protein>
    <submittedName>
        <fullName evidence="2">Uncharacterized protein</fullName>
    </submittedName>
</protein>
<accession>A0A4Y2NV41</accession>